<dbReference type="Gene3D" id="1.10.418.10">
    <property type="entry name" value="Calponin-like domain"/>
    <property type="match status" value="1"/>
</dbReference>
<keyword evidence="3" id="KW-0282">Flagellum</keyword>
<name>F0X1R4_9STRA</name>
<dbReference type="PANTHER" id="PTHR14919">
    <property type="entry name" value="KPL2-RELATED"/>
    <property type="match status" value="1"/>
</dbReference>
<dbReference type="HOGENOM" id="CLU_1374409_0_0_1"/>
<sequence>MSEILRNWLQNDCNLSLPPNRLEDVFANAYHFGQVLFRLDFVHDKSAFRDSNTNTARIINFCRLHSILKPLNVHFDAQIAIGILSKKNGIAASVLFQLKLIAEEQTKQTAFGCLPSKFANLRPQRPFDTATQSIFEQSLRRHLYDLDAIGKEMEEPSISPQKEDLTAIKTQRLHDRRLRRHHMEVHPPPNTNLSSFPVT</sequence>
<accession>F0X1R4</accession>
<evidence type="ECO:0000313" key="3">
    <source>
        <dbReference type="EMBL" id="CCA27766.1"/>
    </source>
</evidence>
<evidence type="ECO:0000259" key="2">
    <source>
        <dbReference type="Pfam" id="PF06294"/>
    </source>
</evidence>
<reference evidence="3" key="1">
    <citation type="journal article" date="2011" name="PLoS Biol.">
        <title>Gene gain and loss during evolution of obligate parasitism in the white rust pathogen of Arabidopsis thaliana.</title>
        <authorList>
            <person name="Kemen E."/>
            <person name="Gardiner A."/>
            <person name="Schultz-Larsen T."/>
            <person name="Kemen A.C."/>
            <person name="Balmuth A.L."/>
            <person name="Robert-Seilaniantz A."/>
            <person name="Bailey K."/>
            <person name="Holub E."/>
            <person name="Studholme D.J."/>
            <person name="Maclean D."/>
            <person name="Jones J.D."/>
        </authorList>
    </citation>
    <scope>NUCLEOTIDE SEQUENCE</scope>
</reference>
<keyword evidence="3" id="KW-0969">Cilium</keyword>
<dbReference type="EMBL" id="FR824662">
    <property type="protein sequence ID" value="CCA27766.1"/>
    <property type="molecule type" value="Genomic_DNA"/>
</dbReference>
<proteinExistence type="predicted"/>
<keyword evidence="3" id="KW-0966">Cell projection</keyword>
<feature type="domain" description="CH-like" evidence="2">
    <location>
        <begin position="6"/>
        <end position="99"/>
    </location>
</feature>
<dbReference type="InterPro" id="IPR036872">
    <property type="entry name" value="CH_dom_sf"/>
</dbReference>
<protein>
    <submittedName>
        <fullName evidence="3">Flagellar protein putative</fullName>
    </submittedName>
</protein>
<dbReference type="PANTHER" id="PTHR14919:SF0">
    <property type="entry name" value="SPERM FLAGELLAR PROTEIN 2"/>
    <property type="match status" value="1"/>
</dbReference>
<dbReference type="InterPro" id="IPR052634">
    <property type="entry name" value="Sperm_flagellar-bone_growth"/>
</dbReference>
<reference evidence="3" key="2">
    <citation type="submission" date="2011-02" db="EMBL/GenBank/DDBJ databases">
        <authorList>
            <person name="MacLean D."/>
        </authorList>
    </citation>
    <scope>NUCLEOTIDE SEQUENCE</scope>
</reference>
<gene>
    <name evidence="3" type="primary">AlNc14C671G12381</name>
    <name evidence="3" type="ORF">ALNC14_139100</name>
</gene>
<dbReference type="Pfam" id="PF06294">
    <property type="entry name" value="CH_2"/>
    <property type="match status" value="1"/>
</dbReference>
<organism evidence="3">
    <name type="scientific">Albugo laibachii Nc14</name>
    <dbReference type="NCBI Taxonomy" id="890382"/>
    <lineage>
        <taxon>Eukaryota</taxon>
        <taxon>Sar</taxon>
        <taxon>Stramenopiles</taxon>
        <taxon>Oomycota</taxon>
        <taxon>Peronosporomycetes</taxon>
        <taxon>Albuginales</taxon>
        <taxon>Albuginaceae</taxon>
        <taxon>Albugo</taxon>
    </lineage>
</organism>
<dbReference type="GO" id="GO:0005737">
    <property type="term" value="C:cytoplasm"/>
    <property type="evidence" value="ECO:0007669"/>
    <property type="project" value="UniProtKB-ARBA"/>
</dbReference>
<dbReference type="InterPro" id="IPR010441">
    <property type="entry name" value="CH_2"/>
</dbReference>
<feature type="region of interest" description="Disordered" evidence="1">
    <location>
        <begin position="180"/>
        <end position="199"/>
    </location>
</feature>
<dbReference type="AlphaFoldDB" id="F0X1R4"/>
<evidence type="ECO:0000256" key="1">
    <source>
        <dbReference type="SAM" id="MobiDB-lite"/>
    </source>
</evidence>